<keyword evidence="4" id="KW-1185">Reference proteome</keyword>
<keyword evidence="2" id="KW-0472">Membrane</keyword>
<dbReference type="InParanoid" id="L2GTL7"/>
<evidence type="ECO:0000256" key="2">
    <source>
        <dbReference type="SAM" id="Phobius"/>
    </source>
</evidence>
<dbReference type="HOGENOM" id="CLU_266590_0_0_1"/>
<sequence>MQEREEVHEQVARYGVIRRKPRHNLVKEYLNSLFRRYKYSLKNPKVCILYFLIFVLSIVLIKICVLITRILIVDFSGFSIENIWYDAIDKPEEIGVSFMSSYLCPVNVHVKNLKISICNDGTELIELENNSFSLEKNSRLGFSDILKIVNIHASDMLSYVSGKDITVKIRASIKIRFFFLKFACNHKCSRIISPQRSKNTYMVHLTRILLNEDMRMVHLYFANTGHIFAENVNIRLPEVILKAAIFGQACDIALSPISVTGGRMCSFVKLTLFFKNDFNLNALFMHSYKLITMADSSDYESSEVPIYIEGTRKEGYSSFERFFHKLKVPVQSWLSNMGKSGKNAVLPRFNLTCSTEGDEYAIYIDLKTCISKREINLLHMLYNSNLVPIHINIHKYNDRMDMSDDFGQEVEESLGGSENHGEKIKQGNNRKSEPGKKPKSDEKRTRHEEGDRVETDSGADAIKSSRGHFKDGTNGRKLEKVRKQNRNEAVEGPSICTINIKSYLNDVYYLKDDSAIQREAIQTGSILDSAGDVRGENRVRKTRALFKISFKVKSWNKLLDSCLSGKTLFFATSLDCYASRKIEFLFNTDQGIFFPNDKPGKTQPVSFLIKMPKIEHVVFTHRLSIKSGLPRGSLTIESEIQPSQKSRTNIQESIAGVEIIHDEFVKCENINTGNDLSLLSHDNRELSIDLQLGIYKIHMIAFENMLCYDGDYLHIIFRSVSKISLLTNEVSRDGPILGKPLLAHVAIGGGKAEDYRYLLESAHGDPFYYGILNRLNLKIEDISESIRITTNMEDILTNDDPRITNIITVPEKLVFEAGYSIDNIVARVSVDLNDSEIVYKGEKIYFRGQKIDVTPDFSNLVNQKTELSFFCPTDSIYHEFLAPWFETFKYNMAASSNGTLDANMGLDPLLIKAKVGITGFMAALGVCIDLPEKCVDQQNEVSDKSQLEGLRVSWPDMEMTLFYNGTDESRQSIIIWQIMSSYICLKPFGRTNSKSFFCQKKLLKFYLRVFSAWKPSDIGDAALQMEFTCAGKKFMRQNLNMKNYLKKFIESWNYGKEPFFIFQLVDFIINGNETENSERTKEQNSEKIRFECSHTVDYGSFDVELVHKGIINSICRLLGFVGNLNLGVYPRMANIKLESEQFTALEISSKNVGLIRLSAEVKHLSRLPIKYDQTPVDNNTRLRINVLYKAYISSLSSNIGGDEESSLNFSSNIRDLFKKTSESLDRGALKLIPEGDGKSMVTITLPMPMEIVIKKGNWPYIGIVFLLSRYHVYLREDPNETTFAVYVRRLPYSVKHDRKNIFLGLYGKDGVIRVNPVKCNLGYLLNNNYISWWYTLSYPLSGRLIEHIITYSAYIAYLMNRS</sequence>
<reference evidence="4" key="1">
    <citation type="submission" date="2011-03" db="EMBL/GenBank/DDBJ databases">
        <title>The genome sequence of Vavraia culicis strain floridensis.</title>
        <authorList>
            <consortium name="The Broad Institute Genome Sequencing Platform"/>
            <person name="Cuomo C."/>
            <person name="Becnel J."/>
            <person name="Sanscrainte N."/>
            <person name="Young S.K."/>
            <person name="Zeng Q."/>
            <person name="Gargeya S."/>
            <person name="Fitzgerald M."/>
            <person name="Haas B."/>
            <person name="Abouelleil A."/>
            <person name="Alvarado L."/>
            <person name="Arachchi H.M."/>
            <person name="Berlin A."/>
            <person name="Chapman S.B."/>
            <person name="Gearin G."/>
            <person name="Goldberg J."/>
            <person name="Griggs A."/>
            <person name="Gujja S."/>
            <person name="Hansen M."/>
            <person name="Heiman D."/>
            <person name="Howarth C."/>
            <person name="Larimer J."/>
            <person name="Lui A."/>
            <person name="MacDonald P.J.P."/>
            <person name="McCowen C."/>
            <person name="Montmayeur A."/>
            <person name="Murphy C."/>
            <person name="Neiman D."/>
            <person name="Pearson M."/>
            <person name="Priest M."/>
            <person name="Roberts A."/>
            <person name="Saif S."/>
            <person name="Shea T."/>
            <person name="Sisk P."/>
            <person name="Stolte C."/>
            <person name="Sykes S."/>
            <person name="Wortman J."/>
            <person name="Nusbaum C."/>
            <person name="Birren B."/>
        </authorList>
    </citation>
    <scope>NUCLEOTIDE SEQUENCE [LARGE SCALE GENOMIC DNA]</scope>
    <source>
        <strain evidence="4">floridensis</strain>
    </source>
</reference>
<dbReference type="OrthoDB" id="10615653at2759"/>
<accession>L2GTL7</accession>
<evidence type="ECO:0000256" key="1">
    <source>
        <dbReference type="SAM" id="MobiDB-lite"/>
    </source>
</evidence>
<organism evidence="3 4">
    <name type="scientific">Vavraia culicis (isolate floridensis)</name>
    <name type="common">Microsporidian parasite</name>
    <dbReference type="NCBI Taxonomy" id="948595"/>
    <lineage>
        <taxon>Eukaryota</taxon>
        <taxon>Fungi</taxon>
        <taxon>Fungi incertae sedis</taxon>
        <taxon>Microsporidia</taxon>
        <taxon>Pleistophoridae</taxon>
        <taxon>Vavraia</taxon>
    </lineage>
</organism>
<evidence type="ECO:0000313" key="3">
    <source>
        <dbReference type="EMBL" id="ELA46430.1"/>
    </source>
</evidence>
<gene>
    <name evidence="3" type="ORF">VCUG_02066</name>
</gene>
<dbReference type="VEuPathDB" id="MicrosporidiaDB:VCUG_02066"/>
<protein>
    <submittedName>
        <fullName evidence="3">Uncharacterized protein</fullName>
    </submittedName>
</protein>
<feature type="transmembrane region" description="Helical" evidence="2">
    <location>
        <begin position="46"/>
        <end position="72"/>
    </location>
</feature>
<dbReference type="EMBL" id="GL877445">
    <property type="protein sequence ID" value="ELA46430.1"/>
    <property type="molecule type" value="Genomic_DNA"/>
</dbReference>
<dbReference type="RefSeq" id="XP_008075079.1">
    <property type="nucleotide sequence ID" value="XM_008076888.1"/>
</dbReference>
<feature type="compositionally biased region" description="Basic and acidic residues" evidence="1">
    <location>
        <begin position="419"/>
        <end position="455"/>
    </location>
</feature>
<dbReference type="Proteomes" id="UP000011081">
    <property type="component" value="Unassembled WGS sequence"/>
</dbReference>
<dbReference type="GeneID" id="19879934"/>
<feature type="region of interest" description="Disordered" evidence="1">
    <location>
        <begin position="408"/>
        <end position="486"/>
    </location>
</feature>
<feature type="compositionally biased region" description="Basic and acidic residues" evidence="1">
    <location>
        <begin position="468"/>
        <end position="486"/>
    </location>
</feature>
<keyword evidence="2" id="KW-1133">Transmembrane helix</keyword>
<name>L2GTL7_VAVCU</name>
<keyword evidence="2" id="KW-0812">Transmembrane</keyword>
<proteinExistence type="predicted"/>
<evidence type="ECO:0000313" key="4">
    <source>
        <dbReference type="Proteomes" id="UP000011081"/>
    </source>
</evidence>